<dbReference type="PANTHER" id="PTHR47976">
    <property type="entry name" value="G-TYPE LECTIN S-RECEPTOR-LIKE SERINE/THREONINE-PROTEIN KINASE SD2-5"/>
    <property type="match status" value="1"/>
</dbReference>
<keyword evidence="7" id="KW-0812">Transmembrane</keyword>
<evidence type="ECO:0000313" key="9">
    <source>
        <dbReference type="EMBL" id="KAF6145272.1"/>
    </source>
</evidence>
<feature type="transmembrane region" description="Helical" evidence="7">
    <location>
        <begin position="240"/>
        <end position="258"/>
    </location>
</feature>
<keyword evidence="4" id="KW-0418">Kinase</keyword>
<dbReference type="Gene3D" id="1.10.510.10">
    <property type="entry name" value="Transferase(Phosphotransferase) domain 1"/>
    <property type="match status" value="1"/>
</dbReference>
<dbReference type="PROSITE" id="PS00108">
    <property type="entry name" value="PROTEIN_KINASE_ST"/>
    <property type="match status" value="1"/>
</dbReference>
<dbReference type="SUPFAM" id="SSF56112">
    <property type="entry name" value="Protein kinase-like (PK-like)"/>
    <property type="match status" value="1"/>
</dbReference>
<dbReference type="PROSITE" id="PS50011">
    <property type="entry name" value="PROTEIN_KINASE_DOM"/>
    <property type="match status" value="1"/>
</dbReference>
<gene>
    <name evidence="9" type="ORF">GIB67_041467</name>
</gene>
<feature type="transmembrane region" description="Helical" evidence="7">
    <location>
        <begin position="82"/>
        <end position="112"/>
    </location>
</feature>
<dbReference type="InterPro" id="IPR000719">
    <property type="entry name" value="Prot_kinase_dom"/>
</dbReference>
<dbReference type="InterPro" id="IPR011009">
    <property type="entry name" value="Kinase-like_dom_sf"/>
</dbReference>
<name>A0A7J7LRU3_9MAGN</name>
<keyword evidence="7" id="KW-1133">Transmembrane helix</keyword>
<evidence type="ECO:0000256" key="3">
    <source>
        <dbReference type="ARBA" id="ARBA00022741"/>
    </source>
</evidence>
<dbReference type="AlphaFoldDB" id="A0A7J7LRU3"/>
<dbReference type="InterPro" id="IPR017441">
    <property type="entry name" value="Protein_kinase_ATP_BS"/>
</dbReference>
<feature type="domain" description="Protein kinase" evidence="8">
    <location>
        <begin position="320"/>
        <end position="616"/>
    </location>
</feature>
<keyword evidence="3 6" id="KW-0547">Nucleotide-binding</keyword>
<keyword evidence="5 6" id="KW-0067">ATP-binding</keyword>
<feature type="binding site" evidence="6">
    <location>
        <position position="348"/>
    </location>
    <ligand>
        <name>ATP</name>
        <dbReference type="ChEBI" id="CHEBI:30616"/>
    </ligand>
</feature>
<dbReference type="EMBL" id="JACGCM010002082">
    <property type="protein sequence ID" value="KAF6145272.1"/>
    <property type="molecule type" value="Genomic_DNA"/>
</dbReference>
<dbReference type="GO" id="GO:0004672">
    <property type="term" value="F:protein kinase activity"/>
    <property type="evidence" value="ECO:0007669"/>
    <property type="project" value="InterPro"/>
</dbReference>
<dbReference type="Proteomes" id="UP000541444">
    <property type="component" value="Unassembled WGS sequence"/>
</dbReference>
<evidence type="ECO:0000256" key="4">
    <source>
        <dbReference type="ARBA" id="ARBA00022777"/>
    </source>
</evidence>
<sequence>MKVSNILTILSSFELNLGVAILVLITSIAALVISYYCDDLSKGFLFLFAFGTAVIPSILFIICIGKDFRLSAKFVYREYEKVLNPCIVTLFLYAFGISGVLFICNMLLVVFLDNSLHPNRILDFFCYLYTFVIPEENNFLYKKYSNKMKVALLGSITAVFYFYGLSKSFLFLYATGVTGILFIVYVSPFFFYVFLYKGYNQQVQAIALLVLIITALSYAYDGLSKSFLFLYEFMSVTGIFLGGFSMIFLFILYLFLAFHYKKYNNKTKVARLVGEIQHKDLNMLGSGGAMVRASKVDGLEAIEAGFVKKIHYEELKTATMNFSDNLGSGGSGQVFKGILKCGTSVAVKRLEREIYGEQEFLSELIATSSARHFNLIRVHGYCSHVGETSRFYYIIYDLFKNGSLDSWIFPGKDCLNGRFLNWKKRCKVAVDVAKALVYLHRDCGKQILHLDIKPENILVGDDFRGVLSDLGMCKLMSIDEKGFQTELTRGTFHYIAPEWNSGHAKEKSVDIFSYGKVLMDMFLGQRYVCFNKEGEDIFIRGGNSQLEQRNSLAYVQKKLEEKRLLDLIDKRLLADEGVDERAAGYLVNVAIQCLNEDPKMRPCDMSKVLTMLEPVLKDFPEDK</sequence>
<organism evidence="9 10">
    <name type="scientific">Kingdonia uniflora</name>
    <dbReference type="NCBI Taxonomy" id="39325"/>
    <lineage>
        <taxon>Eukaryota</taxon>
        <taxon>Viridiplantae</taxon>
        <taxon>Streptophyta</taxon>
        <taxon>Embryophyta</taxon>
        <taxon>Tracheophyta</taxon>
        <taxon>Spermatophyta</taxon>
        <taxon>Magnoliopsida</taxon>
        <taxon>Ranunculales</taxon>
        <taxon>Circaeasteraceae</taxon>
        <taxon>Kingdonia</taxon>
    </lineage>
</organism>
<dbReference type="InterPro" id="IPR008271">
    <property type="entry name" value="Ser/Thr_kinase_AS"/>
</dbReference>
<evidence type="ECO:0000256" key="1">
    <source>
        <dbReference type="ARBA" id="ARBA00022679"/>
    </source>
</evidence>
<keyword evidence="2" id="KW-0732">Signal</keyword>
<evidence type="ECO:0000256" key="6">
    <source>
        <dbReference type="PROSITE-ProRule" id="PRU10141"/>
    </source>
</evidence>
<comment type="caution">
    <text evidence="9">The sequence shown here is derived from an EMBL/GenBank/DDBJ whole genome shotgun (WGS) entry which is preliminary data.</text>
</comment>
<feature type="transmembrane region" description="Helical" evidence="7">
    <location>
        <begin position="44"/>
        <end position="62"/>
    </location>
</feature>
<evidence type="ECO:0000256" key="7">
    <source>
        <dbReference type="SAM" id="Phobius"/>
    </source>
</evidence>
<protein>
    <recommendedName>
        <fullName evidence="8">Protein kinase domain-containing protein</fullName>
    </recommendedName>
</protein>
<dbReference type="OrthoDB" id="1711006at2759"/>
<dbReference type="PROSITE" id="PS00107">
    <property type="entry name" value="PROTEIN_KINASE_ATP"/>
    <property type="match status" value="1"/>
</dbReference>
<evidence type="ECO:0000256" key="5">
    <source>
        <dbReference type="ARBA" id="ARBA00022840"/>
    </source>
</evidence>
<feature type="transmembrane region" description="Helical" evidence="7">
    <location>
        <begin position="170"/>
        <end position="196"/>
    </location>
</feature>
<evidence type="ECO:0000256" key="2">
    <source>
        <dbReference type="ARBA" id="ARBA00022729"/>
    </source>
</evidence>
<reference evidence="9 10" key="1">
    <citation type="journal article" date="2020" name="IScience">
        <title>Genome Sequencing of the Endangered Kingdonia uniflora (Circaeasteraceae, Ranunculales) Reveals Potential Mechanisms of Evolutionary Specialization.</title>
        <authorList>
            <person name="Sun Y."/>
            <person name="Deng T."/>
            <person name="Zhang A."/>
            <person name="Moore M.J."/>
            <person name="Landis J.B."/>
            <person name="Lin N."/>
            <person name="Zhang H."/>
            <person name="Zhang X."/>
            <person name="Huang J."/>
            <person name="Zhang X."/>
            <person name="Sun H."/>
            <person name="Wang H."/>
        </authorList>
    </citation>
    <scope>NUCLEOTIDE SEQUENCE [LARGE SCALE GENOMIC DNA]</scope>
    <source>
        <strain evidence="9">TB1705</strain>
        <tissue evidence="9">Leaf</tissue>
    </source>
</reference>
<dbReference type="Gene3D" id="3.30.200.20">
    <property type="entry name" value="Phosphorylase Kinase, domain 1"/>
    <property type="match status" value="1"/>
</dbReference>
<feature type="transmembrane region" description="Helical" evidence="7">
    <location>
        <begin position="15"/>
        <end position="37"/>
    </location>
</feature>
<dbReference type="Pfam" id="PF00069">
    <property type="entry name" value="Pkinase"/>
    <property type="match status" value="1"/>
</dbReference>
<accession>A0A7J7LRU3</accession>
<dbReference type="GO" id="GO:0005524">
    <property type="term" value="F:ATP binding"/>
    <property type="evidence" value="ECO:0007669"/>
    <property type="project" value="UniProtKB-UniRule"/>
</dbReference>
<proteinExistence type="predicted"/>
<dbReference type="SMART" id="SM00220">
    <property type="entry name" value="S_TKc"/>
    <property type="match status" value="1"/>
</dbReference>
<dbReference type="InterPro" id="IPR051343">
    <property type="entry name" value="G-type_lectin_kinases/EP1-like"/>
</dbReference>
<keyword evidence="7" id="KW-0472">Membrane</keyword>
<evidence type="ECO:0000313" key="10">
    <source>
        <dbReference type="Proteomes" id="UP000541444"/>
    </source>
</evidence>
<evidence type="ECO:0000259" key="8">
    <source>
        <dbReference type="PROSITE" id="PS50011"/>
    </source>
</evidence>
<feature type="transmembrane region" description="Helical" evidence="7">
    <location>
        <begin position="148"/>
        <end position="164"/>
    </location>
</feature>
<keyword evidence="10" id="KW-1185">Reference proteome</keyword>
<feature type="transmembrane region" description="Helical" evidence="7">
    <location>
        <begin position="203"/>
        <end position="220"/>
    </location>
</feature>
<keyword evidence="1" id="KW-0808">Transferase</keyword>